<dbReference type="Proteomes" id="UP000244810">
    <property type="component" value="Unassembled WGS sequence"/>
</dbReference>
<dbReference type="GO" id="GO:0009416">
    <property type="term" value="P:response to light stimulus"/>
    <property type="evidence" value="ECO:0007669"/>
    <property type="project" value="TreeGrafter"/>
</dbReference>
<dbReference type="Gene3D" id="1.10.579.10">
    <property type="entry name" value="DNA Cyclobutane Dipyrimidine Photolyase, subunit A, domain 3"/>
    <property type="match status" value="1"/>
</dbReference>
<dbReference type="SUPFAM" id="SSF52425">
    <property type="entry name" value="Cryptochrome/photolyase, N-terminal domain"/>
    <property type="match status" value="1"/>
</dbReference>
<feature type="domain" description="Photolyase/cryptochrome alpha/beta" evidence="6">
    <location>
        <begin position="1"/>
        <end position="130"/>
    </location>
</feature>
<protein>
    <submittedName>
        <fullName evidence="7">Deoxyribodipyrimidine photolyase</fullName>
    </submittedName>
</protein>
<comment type="cofactor">
    <cofactor evidence="1">
        <name>(6R)-5,10-methylene-5,6,7,8-tetrahydrofolate</name>
        <dbReference type="ChEBI" id="CHEBI:15636"/>
    </cofactor>
</comment>
<comment type="caution">
    <text evidence="7">The sequence shown here is derived from an EMBL/GenBank/DDBJ whole genome shotgun (WGS) entry which is preliminary data.</text>
</comment>
<dbReference type="AlphaFoldDB" id="A0A2T7UP40"/>
<dbReference type="GO" id="GO:0003677">
    <property type="term" value="F:DNA binding"/>
    <property type="evidence" value="ECO:0007669"/>
    <property type="project" value="TreeGrafter"/>
</dbReference>
<dbReference type="InterPro" id="IPR014729">
    <property type="entry name" value="Rossmann-like_a/b/a_fold"/>
</dbReference>
<keyword evidence="3 4" id="KW-0274">FAD</keyword>
<dbReference type="OrthoDB" id="9772484at2"/>
<dbReference type="InterPro" id="IPR036134">
    <property type="entry name" value="Crypto/Photolyase_FAD-like_sf"/>
</dbReference>
<comment type="cofactor">
    <cofactor evidence="4">
        <name>FAD</name>
        <dbReference type="ChEBI" id="CHEBI:57692"/>
    </cofactor>
    <text evidence="4">Binds 1 FAD per subunit.</text>
</comment>
<name>A0A2T7UP40_9RHOB</name>
<dbReference type="GO" id="GO:0071949">
    <property type="term" value="F:FAD binding"/>
    <property type="evidence" value="ECO:0007669"/>
    <property type="project" value="TreeGrafter"/>
</dbReference>
<sequence>MLSLVWFRRDLRVDDHPALTRAAAEGPVLPVYVAEPDLWAGADASGRHFAFLEESLRSLREDLARAGQPLILRAGEAVEVLARLQAKHRFTRIVTHPETGNALARARFARVRDWARGRGLDWLELAEGQGAVLPAPVLPPVAEGTGALPGMRALGLAEDPCRFRQPGGRAAGLALLQGWLEARGEGYAPSQATALMAERTGSRLSPYLAFGLVSAREVRAAVAGSARGRALGLQLGRRAAALAAVPDEPEGLADRGPWARGETGLPYIDAAMRALAAGGWLDGPSRGLLAAVGLHHLGLDPAAVGLHLARLSTDHDPAILWREIARAGEGRVPDPVALGRRLDPEGAFLRRWLPELQRVPAAHLHAPWLWPPARRLLAGRYPEPVVDPANATREARLMRARLAPPRSRPGLDPLIEGPQRPARRRGDGTQMALDL</sequence>
<gene>
    <name evidence="7" type="ORF">DDE23_17260</name>
</gene>
<dbReference type="PANTHER" id="PTHR11455:SF9">
    <property type="entry name" value="CRYPTOCHROME CIRCADIAN CLOCK 5 ISOFORM X1"/>
    <property type="match status" value="1"/>
</dbReference>
<evidence type="ECO:0000313" key="8">
    <source>
        <dbReference type="Proteomes" id="UP000244810"/>
    </source>
</evidence>
<dbReference type="PROSITE" id="PS51645">
    <property type="entry name" value="PHR_CRY_ALPHA_BETA"/>
    <property type="match status" value="1"/>
</dbReference>
<evidence type="ECO:0000256" key="1">
    <source>
        <dbReference type="ARBA" id="ARBA00001932"/>
    </source>
</evidence>
<evidence type="ECO:0000256" key="5">
    <source>
        <dbReference type="SAM" id="MobiDB-lite"/>
    </source>
</evidence>
<dbReference type="InterPro" id="IPR036155">
    <property type="entry name" value="Crypto/Photolyase_N_sf"/>
</dbReference>
<keyword evidence="7" id="KW-0456">Lyase</keyword>
<dbReference type="Pfam" id="PF00875">
    <property type="entry name" value="DNA_photolyase"/>
    <property type="match status" value="1"/>
</dbReference>
<evidence type="ECO:0000256" key="3">
    <source>
        <dbReference type="ARBA" id="ARBA00022827"/>
    </source>
</evidence>
<dbReference type="SUPFAM" id="SSF48173">
    <property type="entry name" value="Cryptochrome/photolyase FAD-binding domain"/>
    <property type="match status" value="1"/>
</dbReference>
<dbReference type="InterPro" id="IPR006050">
    <property type="entry name" value="DNA_photolyase_N"/>
</dbReference>
<dbReference type="GO" id="GO:0003904">
    <property type="term" value="F:deoxyribodipyrimidine photo-lyase activity"/>
    <property type="evidence" value="ECO:0007669"/>
    <property type="project" value="TreeGrafter"/>
</dbReference>
<dbReference type="RefSeq" id="WP_107753378.1">
    <property type="nucleotide sequence ID" value="NZ_QBKF01000009.1"/>
</dbReference>
<reference evidence="7 8" key="1">
    <citation type="journal article" date="2011" name="Syst. Appl. Microbiol.">
        <title>Defluviimonas denitrificans gen. nov., sp. nov., and Pararhodobacter aggregans gen. nov., sp. nov., non-phototrophic Rhodobacteraceae from the biofilter of a marine aquaculture.</title>
        <authorList>
            <person name="Foesel B.U."/>
            <person name="Drake H.L."/>
            <person name="Schramm A."/>
        </authorList>
    </citation>
    <scope>NUCLEOTIDE SEQUENCE [LARGE SCALE GENOMIC DNA]</scope>
    <source>
        <strain evidence="7 8">D1-19</strain>
    </source>
</reference>
<feature type="binding site" evidence="4">
    <location>
        <position position="187"/>
    </location>
    <ligand>
        <name>FAD</name>
        <dbReference type="ChEBI" id="CHEBI:57692"/>
    </ligand>
</feature>
<dbReference type="InterPro" id="IPR005101">
    <property type="entry name" value="Cryptochr/Photolyase_FAD-bd"/>
</dbReference>
<keyword evidence="2 4" id="KW-0285">Flavoprotein</keyword>
<dbReference type="Pfam" id="PF03441">
    <property type="entry name" value="FAD_binding_7"/>
    <property type="match status" value="1"/>
</dbReference>
<evidence type="ECO:0000313" key="7">
    <source>
        <dbReference type="EMBL" id="PVE46388.1"/>
    </source>
</evidence>
<dbReference type="Gene3D" id="1.25.40.80">
    <property type="match status" value="1"/>
</dbReference>
<accession>A0A2T7UP40</accession>
<feature type="compositionally biased region" description="Low complexity" evidence="5">
    <location>
        <begin position="401"/>
        <end position="411"/>
    </location>
</feature>
<dbReference type="InterPro" id="IPR002081">
    <property type="entry name" value="Cryptochrome/DNA_photolyase_1"/>
</dbReference>
<feature type="binding site" evidence="4">
    <location>
        <begin position="314"/>
        <end position="316"/>
    </location>
    <ligand>
        <name>FAD</name>
        <dbReference type="ChEBI" id="CHEBI:57692"/>
    </ligand>
</feature>
<evidence type="ECO:0000256" key="4">
    <source>
        <dbReference type="PIRSR" id="PIRSR602081-1"/>
    </source>
</evidence>
<organism evidence="7 8">
    <name type="scientific">Pararhodobacter aggregans</name>
    <dbReference type="NCBI Taxonomy" id="404875"/>
    <lineage>
        <taxon>Bacteria</taxon>
        <taxon>Pseudomonadati</taxon>
        <taxon>Pseudomonadota</taxon>
        <taxon>Alphaproteobacteria</taxon>
        <taxon>Rhodobacterales</taxon>
        <taxon>Paracoccaceae</taxon>
        <taxon>Pararhodobacter</taxon>
    </lineage>
</organism>
<dbReference type="PANTHER" id="PTHR11455">
    <property type="entry name" value="CRYPTOCHROME"/>
    <property type="match status" value="1"/>
</dbReference>
<evidence type="ECO:0000256" key="2">
    <source>
        <dbReference type="ARBA" id="ARBA00022630"/>
    </source>
</evidence>
<proteinExistence type="predicted"/>
<feature type="region of interest" description="Disordered" evidence="5">
    <location>
        <begin position="401"/>
        <end position="435"/>
    </location>
</feature>
<dbReference type="Gene3D" id="3.40.50.620">
    <property type="entry name" value="HUPs"/>
    <property type="match status" value="1"/>
</dbReference>
<keyword evidence="8" id="KW-1185">Reference proteome</keyword>
<evidence type="ECO:0000259" key="6">
    <source>
        <dbReference type="PROSITE" id="PS51645"/>
    </source>
</evidence>
<dbReference type="EMBL" id="QDDR01000009">
    <property type="protein sequence ID" value="PVE46388.1"/>
    <property type="molecule type" value="Genomic_DNA"/>
</dbReference>